<keyword evidence="2" id="KW-0680">Restriction system</keyword>
<evidence type="ECO:0000313" key="5">
    <source>
        <dbReference type="EMBL" id="TLF80954.1"/>
    </source>
</evidence>
<dbReference type="PANTHER" id="PTHR30408:SF12">
    <property type="entry name" value="TYPE I RESTRICTION ENZYME MJAVIII SPECIFICITY SUBUNIT"/>
    <property type="match status" value="1"/>
</dbReference>
<dbReference type="Gene3D" id="3.90.220.20">
    <property type="entry name" value="DNA methylase specificity domains"/>
    <property type="match status" value="2"/>
</dbReference>
<feature type="domain" description="Type I restriction modification DNA specificity" evidence="4">
    <location>
        <begin position="227"/>
        <end position="369"/>
    </location>
</feature>
<dbReference type="Proteomes" id="UP000306378">
    <property type="component" value="Unassembled WGS sequence"/>
</dbReference>
<dbReference type="Pfam" id="PF01420">
    <property type="entry name" value="Methylase_S"/>
    <property type="match status" value="2"/>
</dbReference>
<dbReference type="GO" id="GO:0009307">
    <property type="term" value="P:DNA restriction-modification system"/>
    <property type="evidence" value="ECO:0007669"/>
    <property type="project" value="UniProtKB-KW"/>
</dbReference>
<dbReference type="InterPro" id="IPR000055">
    <property type="entry name" value="Restrct_endonuc_typeI_TRD"/>
</dbReference>
<evidence type="ECO:0000256" key="1">
    <source>
        <dbReference type="ARBA" id="ARBA00010923"/>
    </source>
</evidence>
<evidence type="ECO:0000256" key="2">
    <source>
        <dbReference type="ARBA" id="ARBA00022747"/>
    </source>
</evidence>
<dbReference type="InterPro" id="IPR052021">
    <property type="entry name" value="Type-I_RS_S_subunit"/>
</dbReference>
<accession>A0A5R8NXC7</accession>
<feature type="domain" description="Type I restriction modification DNA specificity" evidence="4">
    <location>
        <begin position="4"/>
        <end position="151"/>
    </location>
</feature>
<keyword evidence="3" id="KW-0238">DNA-binding</keyword>
<dbReference type="EMBL" id="VBUT01000002">
    <property type="protein sequence ID" value="TLF80954.1"/>
    <property type="molecule type" value="Genomic_DNA"/>
</dbReference>
<dbReference type="RefSeq" id="WP_138446593.1">
    <property type="nucleotide sequence ID" value="NZ_VBUT01000002.1"/>
</dbReference>
<dbReference type="InterPro" id="IPR044946">
    <property type="entry name" value="Restrct_endonuc_typeI_TRD_sf"/>
</dbReference>
<dbReference type="SUPFAM" id="SSF116734">
    <property type="entry name" value="DNA methylase specificity domain"/>
    <property type="match status" value="2"/>
</dbReference>
<evidence type="ECO:0000256" key="3">
    <source>
        <dbReference type="ARBA" id="ARBA00023125"/>
    </source>
</evidence>
<gene>
    <name evidence="5" type="ORF">FEK34_04575</name>
</gene>
<protein>
    <recommendedName>
        <fullName evidence="4">Type I restriction modification DNA specificity domain-containing protein</fullName>
    </recommendedName>
</protein>
<dbReference type="AlphaFoldDB" id="A0A5R8NXC7"/>
<dbReference type="GO" id="GO:0003677">
    <property type="term" value="F:DNA binding"/>
    <property type="evidence" value="ECO:0007669"/>
    <property type="project" value="UniProtKB-KW"/>
</dbReference>
<evidence type="ECO:0000259" key="4">
    <source>
        <dbReference type="Pfam" id="PF01420"/>
    </source>
</evidence>
<organism evidence="5 6">
    <name type="scientific">Nocardia cyriacigeorgica</name>
    <dbReference type="NCBI Taxonomy" id="135487"/>
    <lineage>
        <taxon>Bacteria</taxon>
        <taxon>Bacillati</taxon>
        <taxon>Actinomycetota</taxon>
        <taxon>Actinomycetes</taxon>
        <taxon>Mycobacteriales</taxon>
        <taxon>Nocardiaceae</taxon>
        <taxon>Nocardia</taxon>
    </lineage>
</organism>
<evidence type="ECO:0000313" key="6">
    <source>
        <dbReference type="Proteomes" id="UP000306378"/>
    </source>
</evidence>
<proteinExistence type="inferred from homology"/>
<comment type="similarity">
    <text evidence="1">Belongs to the type-I restriction system S methylase family.</text>
</comment>
<sequence>MKSVPLKYVASINAGQSPSSSDVDDLTNGLPFLQGNAEFGRQYPEPRFQCNAAPKRASAGDILLSVRAPVGELNISNQTVGIGRGLNAITARSCHPGFLWWWMHSQRKYLDAVSVGSTYRAVTAEDVAALRFPVVELEEQRRIADFLDAETSRIDRLLALRIRQRDLAEERILGVIRYLAIGGRAATEPSGNTWIPEIPANWQVLSLKRRWRIIDCKHRTPNYVPSGYPVVSPGDISEGRLDLSRCHRFVDLEDYEDLADDLRRARRGDIVYSRNASVGTASYVDTEAPFTMGQDVCRITSDEQDQLYLTYVLNVVVKPQLNSLQVGSTFTRVNIGTLLDLAVPCPPPQVQRSIAREMDSVTNNGDLLKSALDRQMALLAERRQALITAAVTGQFDVTTASGRNTTQGV</sequence>
<comment type="caution">
    <text evidence="5">The sequence shown here is derived from an EMBL/GenBank/DDBJ whole genome shotgun (WGS) entry which is preliminary data.</text>
</comment>
<dbReference type="PANTHER" id="PTHR30408">
    <property type="entry name" value="TYPE-1 RESTRICTION ENZYME ECOKI SPECIFICITY PROTEIN"/>
    <property type="match status" value="1"/>
</dbReference>
<name>A0A5R8NXC7_9NOCA</name>
<reference evidence="5 6" key="1">
    <citation type="submission" date="2019-05" db="EMBL/GenBank/DDBJ databases">
        <title>Genomes sequences of two Nocardia cyriacigeorgica environmental isolates, type strains Nocardia asteroides ATCC 19247 and Nocardia cyriacigeorgica DSM 44484.</title>
        <authorList>
            <person name="Vautrin F."/>
            <person name="Bergeron E."/>
            <person name="Dubost A."/>
            <person name="Abrouk D."/>
            <person name="Rodriguez Nava V."/>
            <person name="Pujic P."/>
        </authorList>
    </citation>
    <scope>NUCLEOTIDE SEQUENCE [LARGE SCALE GENOMIC DNA]</scope>
    <source>
        <strain evidence="5 6">EML 446</strain>
    </source>
</reference>